<sequence>MENDDEAFQRIEFKNDSPYLLEVSLPQGIMDAFDARQFSLAPGDLVGYTSRSPLYIGPKRTDCSDARCDVKEIIVSIPDSSYSVRFLLDSCGAYGASNKVEYFNPCCPYARPNVSSDRKDVTAFRYTFTDSILEIARDYELY</sequence>
<dbReference type="RefSeq" id="WP_210760130.1">
    <property type="nucleotide sequence ID" value="NZ_CP060139.1"/>
</dbReference>
<gene>
    <name evidence="1" type="ORF">H4K34_07115</name>
</gene>
<proteinExistence type="predicted"/>
<dbReference type="KEGG" id="chyd:H4K34_07115"/>
<dbReference type="Proteomes" id="UP000516305">
    <property type="component" value="Chromosome"/>
</dbReference>
<keyword evidence="2" id="KW-1185">Reference proteome</keyword>
<dbReference type="EMBL" id="CP060139">
    <property type="protein sequence ID" value="QNR25604.1"/>
    <property type="molecule type" value="Genomic_DNA"/>
</dbReference>
<accession>A0A7H0VIQ6</accession>
<evidence type="ECO:0000313" key="1">
    <source>
        <dbReference type="EMBL" id="QNR25604.1"/>
    </source>
</evidence>
<reference evidence="1 2" key="1">
    <citation type="submission" date="2020-08" db="EMBL/GenBank/DDBJ databases">
        <title>Croceimicrobium hydrocarbonivorans gen. nov., sp. nov., a novel marine bacterium isolated from a bacterial consortium that degrades polyethylene terephthalate.</title>
        <authorList>
            <person name="Liu R."/>
        </authorList>
    </citation>
    <scope>NUCLEOTIDE SEQUENCE [LARGE SCALE GENOMIC DNA]</scope>
    <source>
        <strain evidence="1 2">A20-9</strain>
    </source>
</reference>
<evidence type="ECO:0000313" key="2">
    <source>
        <dbReference type="Proteomes" id="UP000516305"/>
    </source>
</evidence>
<dbReference type="AlphaFoldDB" id="A0A7H0VIQ6"/>
<protein>
    <submittedName>
        <fullName evidence="1">Uncharacterized protein</fullName>
    </submittedName>
</protein>
<name>A0A7H0VIQ6_9FLAO</name>
<organism evidence="1 2">
    <name type="scientific">Croceimicrobium hydrocarbonivorans</name>
    <dbReference type="NCBI Taxonomy" id="2761580"/>
    <lineage>
        <taxon>Bacteria</taxon>
        <taxon>Pseudomonadati</taxon>
        <taxon>Bacteroidota</taxon>
        <taxon>Flavobacteriia</taxon>
        <taxon>Flavobacteriales</taxon>
        <taxon>Owenweeksiaceae</taxon>
        <taxon>Croceimicrobium</taxon>
    </lineage>
</organism>